<dbReference type="Pfam" id="PF00339">
    <property type="entry name" value="Arrestin_N"/>
    <property type="match status" value="1"/>
</dbReference>
<accession>A0A9N8YVW9</accession>
<dbReference type="AlphaFoldDB" id="A0A9N8YVW9"/>
<dbReference type="Pfam" id="PF22749">
    <property type="entry name" value="Arb2"/>
    <property type="match status" value="1"/>
</dbReference>
<dbReference type="GO" id="GO:0035197">
    <property type="term" value="F:siRNA binding"/>
    <property type="evidence" value="ECO:0007669"/>
    <property type="project" value="TreeGrafter"/>
</dbReference>
<organism evidence="4 5">
    <name type="scientific">Ambispora gerdemannii</name>
    <dbReference type="NCBI Taxonomy" id="144530"/>
    <lineage>
        <taxon>Eukaryota</taxon>
        <taxon>Fungi</taxon>
        <taxon>Fungi incertae sedis</taxon>
        <taxon>Mucoromycota</taxon>
        <taxon>Glomeromycotina</taxon>
        <taxon>Glomeromycetes</taxon>
        <taxon>Archaeosporales</taxon>
        <taxon>Ambisporaceae</taxon>
        <taxon>Ambispora</taxon>
    </lineage>
</organism>
<dbReference type="InterPro" id="IPR053858">
    <property type="entry name" value="Arb2_dom"/>
</dbReference>
<feature type="domain" description="Arrestin C-terminal-like" evidence="2">
    <location>
        <begin position="189"/>
        <end position="318"/>
    </location>
</feature>
<sequence>MFRKNAISLEIEIDENFTGIMYGTPDESAGCQLKGKVVLRNKKTFTAKQLFLVFTGQICVTCGPLMSSRPEYYEEQTLYRKLCYFLSTEHTNKQIPSGTHEFYFEFDLPGHLPTSFKGTRGKIEYYCHAFLDRPVFYSNMSSEKSIITLKRCLMKINTTMEDESAGTSFNINRDSINNARSFSEGMLDNNNVQYQISTPVIAYCEGGLVSVDLFLKPMNSDITIESVEYGLKEYTSFHTTGEASLISVTASIYEETFPLGKRKIKLGERANMIPIHFRLFPRVKCDLETKLIELNHKLSFTITVREGREGRRQRLSLPQHHQFDDTEQCNSLRDSANIIRHRISSNERRRYQYINSLEALEGRRITESSQSPRGRDNDDDEEKNIRMLQLEVPIIVTSKPIITRSNNQDATVASSVKKRKVKSVPAFPDNLYDTGYMIDESGQLCYLCGKPYNFHDGLRRESIQLYDHLVDLLTKHVCEAFVNTHGLKEILIPFGATQEGVHSRIFVSPDIFENEKMTVFVPCTGYPVGVWSRRVMVDHSVPEGSMLKYTKDALDLGFSLIITNPNEVYWCNGKPLALPRACADYQPIPVEILKNRVKAIDFVTSTHSLKYIKSGALKHCRNWVISEKSIGEEVVDPQFGCVCLSSGHTLQEFIIRDVRSMVFNHFLRRLTNEQEQQFGILDTRDRNENDNENDLIIEMDDEKFVQEMENTKIVDVSEGIEILGVCVPLGEKKKESSGTGK</sequence>
<comment type="caution">
    <text evidence="4">The sequence shown here is derived from an EMBL/GenBank/DDBJ whole genome shotgun (WGS) entry which is preliminary data.</text>
</comment>
<evidence type="ECO:0000313" key="5">
    <source>
        <dbReference type="Proteomes" id="UP000789831"/>
    </source>
</evidence>
<dbReference type="SUPFAM" id="SSF81296">
    <property type="entry name" value="E set domains"/>
    <property type="match status" value="1"/>
</dbReference>
<evidence type="ECO:0000259" key="2">
    <source>
        <dbReference type="Pfam" id="PF02752"/>
    </source>
</evidence>
<dbReference type="OrthoDB" id="2333384at2759"/>
<feature type="domain" description="Arrestin-like N-terminal" evidence="1">
    <location>
        <begin position="29"/>
        <end position="142"/>
    </location>
</feature>
<gene>
    <name evidence="4" type="ORF">AGERDE_LOCUS1997</name>
</gene>
<dbReference type="Proteomes" id="UP000789831">
    <property type="component" value="Unassembled WGS sequence"/>
</dbReference>
<feature type="domain" description="Arb2" evidence="3">
    <location>
        <begin position="427"/>
        <end position="581"/>
    </location>
</feature>
<evidence type="ECO:0000259" key="1">
    <source>
        <dbReference type="Pfam" id="PF00339"/>
    </source>
</evidence>
<dbReference type="GO" id="GO:0005634">
    <property type="term" value="C:nucleus"/>
    <property type="evidence" value="ECO:0007669"/>
    <property type="project" value="TreeGrafter"/>
</dbReference>
<dbReference type="EMBL" id="CAJVPL010000154">
    <property type="protein sequence ID" value="CAG8455956.1"/>
    <property type="molecule type" value="Genomic_DNA"/>
</dbReference>
<keyword evidence="5" id="KW-1185">Reference proteome</keyword>
<dbReference type="Gene3D" id="2.60.40.640">
    <property type="match status" value="1"/>
</dbReference>
<dbReference type="PANTHER" id="PTHR21357">
    <property type="entry name" value="FAM172 FAMILY PROTEIN HOMOLOG CG10038"/>
    <property type="match status" value="1"/>
</dbReference>
<dbReference type="InterPro" id="IPR011022">
    <property type="entry name" value="Arrestin_C-like"/>
</dbReference>
<dbReference type="Pfam" id="PF02752">
    <property type="entry name" value="Arrestin_C"/>
    <property type="match status" value="1"/>
</dbReference>
<dbReference type="InterPro" id="IPR011021">
    <property type="entry name" value="Arrestin-like_N"/>
</dbReference>
<evidence type="ECO:0000313" key="4">
    <source>
        <dbReference type="EMBL" id="CAG8455956.1"/>
    </source>
</evidence>
<dbReference type="InterPro" id="IPR014756">
    <property type="entry name" value="Ig_E-set"/>
</dbReference>
<proteinExistence type="predicted"/>
<name>A0A9N8YVW9_9GLOM</name>
<reference evidence="4" key="1">
    <citation type="submission" date="2021-06" db="EMBL/GenBank/DDBJ databases">
        <authorList>
            <person name="Kallberg Y."/>
            <person name="Tangrot J."/>
            <person name="Rosling A."/>
        </authorList>
    </citation>
    <scope>NUCLEOTIDE SEQUENCE</scope>
    <source>
        <strain evidence="4">MT106</strain>
    </source>
</reference>
<dbReference type="PANTHER" id="PTHR21357:SF4">
    <property type="entry name" value="FAM172 FAMILY PROTEIN HOMOLOG CG10038"/>
    <property type="match status" value="1"/>
</dbReference>
<dbReference type="GO" id="GO:0031048">
    <property type="term" value="P:regulatory ncRNA-mediated heterochromatin formation"/>
    <property type="evidence" value="ECO:0007669"/>
    <property type="project" value="TreeGrafter"/>
</dbReference>
<dbReference type="InterPro" id="IPR014752">
    <property type="entry name" value="Arrestin-like_C"/>
</dbReference>
<protein>
    <submittedName>
        <fullName evidence="4">8907_t:CDS:1</fullName>
    </submittedName>
</protein>
<dbReference type="InterPro" id="IPR048263">
    <property type="entry name" value="Arb2"/>
</dbReference>
<evidence type="ECO:0000259" key="3">
    <source>
        <dbReference type="Pfam" id="PF22749"/>
    </source>
</evidence>